<dbReference type="InterPro" id="IPR029058">
    <property type="entry name" value="AB_hydrolase_fold"/>
</dbReference>
<dbReference type="InterPro" id="IPR050471">
    <property type="entry name" value="AB_hydrolase"/>
</dbReference>
<sequence length="296" mass="31846">MAQAHNGRIALEYETFGSSGTPLLLISGTGVQMLIWPDAFCEALVARGFHVARFDNRDTGLSTHLDGASTPSMFTAMLRPATAPYRLAEMADDAVAVMDALGWPAAHIVGSSLGGMIAQELALRHPSRVLTLTSMMSTCSARIATMPTKAVMNALKTLDGTPVRDAEDAGDRALALKRVMGAGGYPLDEQLIRDIGRRSYLRCPDDDEADRRQRVAMIASGDRRKRLGRVRVPTLVIHGEKDPVIGVKGGRATARAIPGARLRIFPEMAHDLPSALWPDVIDEIASLTTAQTPAPR</sequence>
<keyword evidence="3" id="KW-1185">Reference proteome</keyword>
<evidence type="ECO:0000313" key="2">
    <source>
        <dbReference type="EMBL" id="QDZ14168.1"/>
    </source>
</evidence>
<reference evidence="2 3" key="1">
    <citation type="submission" date="2019-07" db="EMBL/GenBank/DDBJ databases">
        <title>Full genome sequence of Humibacter sp. WJ7-1.</title>
        <authorList>
            <person name="Im W.-T."/>
        </authorList>
    </citation>
    <scope>NUCLEOTIDE SEQUENCE [LARGE SCALE GENOMIC DNA]</scope>
    <source>
        <strain evidence="2 3">WJ7-1</strain>
    </source>
</reference>
<dbReference type="GO" id="GO:0004806">
    <property type="term" value="F:triacylglycerol lipase activity"/>
    <property type="evidence" value="ECO:0007669"/>
    <property type="project" value="TreeGrafter"/>
</dbReference>
<protein>
    <submittedName>
        <fullName evidence="2">Alpha/beta hydrolase</fullName>
    </submittedName>
</protein>
<dbReference type="Proteomes" id="UP000320216">
    <property type="component" value="Chromosome"/>
</dbReference>
<dbReference type="EMBL" id="CP042305">
    <property type="protein sequence ID" value="QDZ14168.1"/>
    <property type="molecule type" value="Genomic_DNA"/>
</dbReference>
<dbReference type="Pfam" id="PF00561">
    <property type="entry name" value="Abhydrolase_1"/>
    <property type="match status" value="1"/>
</dbReference>
<keyword evidence="2" id="KW-0378">Hydrolase</keyword>
<dbReference type="PANTHER" id="PTHR43433">
    <property type="entry name" value="HYDROLASE, ALPHA/BETA FOLD FAMILY PROTEIN"/>
    <property type="match status" value="1"/>
</dbReference>
<dbReference type="AlphaFoldDB" id="A0A5B8M046"/>
<accession>A0A5B8M046</accession>
<dbReference type="KEGG" id="huw:FPZ11_04715"/>
<evidence type="ECO:0000259" key="1">
    <source>
        <dbReference type="Pfam" id="PF00561"/>
    </source>
</evidence>
<dbReference type="GO" id="GO:0046503">
    <property type="term" value="P:glycerolipid catabolic process"/>
    <property type="evidence" value="ECO:0007669"/>
    <property type="project" value="TreeGrafter"/>
</dbReference>
<dbReference type="OrthoDB" id="7958481at2"/>
<gene>
    <name evidence="2" type="ORF">FPZ11_04715</name>
</gene>
<organism evidence="2 3">
    <name type="scientific">Humibacter ginsenosidimutans</name>
    <dbReference type="NCBI Taxonomy" id="2599293"/>
    <lineage>
        <taxon>Bacteria</taxon>
        <taxon>Bacillati</taxon>
        <taxon>Actinomycetota</taxon>
        <taxon>Actinomycetes</taxon>
        <taxon>Micrococcales</taxon>
        <taxon>Microbacteriaceae</taxon>
        <taxon>Humibacter</taxon>
    </lineage>
</organism>
<dbReference type="SUPFAM" id="SSF53474">
    <property type="entry name" value="alpha/beta-Hydrolases"/>
    <property type="match status" value="1"/>
</dbReference>
<evidence type="ECO:0000313" key="3">
    <source>
        <dbReference type="Proteomes" id="UP000320216"/>
    </source>
</evidence>
<dbReference type="PRINTS" id="PR00111">
    <property type="entry name" value="ABHYDROLASE"/>
</dbReference>
<feature type="domain" description="AB hydrolase-1" evidence="1">
    <location>
        <begin position="22"/>
        <end position="271"/>
    </location>
</feature>
<proteinExistence type="predicted"/>
<dbReference type="Gene3D" id="3.40.50.1820">
    <property type="entry name" value="alpha/beta hydrolase"/>
    <property type="match status" value="1"/>
</dbReference>
<name>A0A5B8M046_9MICO</name>
<dbReference type="InterPro" id="IPR000073">
    <property type="entry name" value="AB_hydrolase_1"/>
</dbReference>
<dbReference type="PANTHER" id="PTHR43433:SF5">
    <property type="entry name" value="AB HYDROLASE-1 DOMAIN-CONTAINING PROTEIN"/>
    <property type="match status" value="1"/>
</dbReference>